<dbReference type="EMBL" id="JAEUGD010000067">
    <property type="protein sequence ID" value="MBL6449582.1"/>
    <property type="molecule type" value="Genomic_DNA"/>
</dbReference>
<sequence length="1323" mass="145473">MSKKSPVWPGPSLLIPIPTDVLLIGQGDVNAQSTWANLKNDYYGLWMFGSTAQPAPFSKGSCPPVGAHLMWTLPNSLRQGKQQTTEGAPVDFPLVPNRWLITRFGYSSAGEAPGSTPTIVQSDILIDAGGNIQNVNQYPYYEDTNLGVRQIGTNVPLDQFTGENSGSAEVKAVGPGDITWAVSYDNVQNVFALHDELPDETQTYTYSIIGWYADPQSDPLYNFPTDSDKNWLSFLENQFKWTSEDVEQAVADWQAWQKQYGLTGTWDPSALNLPDQAKAMIEAWHNWQQQNGITTETPDLPTQALYHSMVATVQWKGQNKSYGTGAPIGSDGKPKLPTLSVANTPEEAISTYMATKASQVPGSGITKADIPNLAIALEAFQRDLLFDLQTDPEWAQSMIHDAKFDKKYHGQEWIVVRSDGSSATPPLSDNPRQGQQSIPLNTAQTQALTQLNTEQASLNELGWTITTQQLELYALAMKKEYLEYNRSSIDPNDLATLTEKVNNSIKAVSSSLTQNQDQQTTLQNTIKTSSETLQTDLGSEYILKAVDLEPVASPSDPVVLISGGELDMKLLPPEVNGESQLLPTRFTGQAITAIMVTYSPIQQDPISITWEDLLGKITLASWNAFPKEVQSLWLESLLLDTSNAQLIASIYFEKAGKSPQNNQLEELTEKIQTQQTSCWTDFETQPPTEALTAACGFEGLLPDPVGVAFRPDKNPWTPIFMDWKIKWFPSSSEVTDALEDWQLEELDYSWQGSTLKSPSPEIVFQGRSVLNQKTTQNIQTKFTTFKNDPNFKNLPKNTIQNLQWVANNISYMDLVTQSMAGFTLQLNTVLNTMKNQPLDTNIQNLLTGNSYYDPVSGATNTQNAGPFFPIRSGHFQVLDLWLVDSYGQILPGKSNLLGPDDPIENIVWSPDMTTSSPNYNGSDASRFGQLPPRISQDTVMTPRFLQSDNDQIFTNSSDSTSPICGWVMVNYLDDALMVFDASGHNQGEVIKVRREVTGDDNNLTIRWDAAPGSNTALGAGPTLPNTHLENFINALLATGTTNTGALAYTELMNAIDSTLWLNNQIREGNNLSILLGKPLAVVRAEVELTLSGDPSYNQGWYQTGEYYDDQGTYKPQDPPFVAVKFNVRIGDSLMKKNGVMGYFVNDDYTKFYKVYGSTGQTLELQRLLKTGGASLTLDQVKSALAKGPAPSSGYVITDHLVSLAANQGPVKLTVIMDPTGDMPIIPGSLPGSSISLPNGPVTAAIENLSATFRTGPLLLDLGQIRMPTPAEVRGDWAWVARKDVTEWQPDVSVTQQTAQAALTPQPLSLIEGWLSLSNFNKNN</sequence>
<reference evidence="1" key="1">
    <citation type="submission" date="2021-01" db="EMBL/GenBank/DDBJ databases">
        <title>Fulvivirga kasyanovii gen. nov., sp nov., a novel member of the phylum Bacteroidetes isolated from seawater in a mussel farm.</title>
        <authorList>
            <person name="Zhao L.-H."/>
            <person name="Wang Z.-J."/>
        </authorList>
    </citation>
    <scope>NUCLEOTIDE SEQUENCE</scope>
    <source>
        <strain evidence="1">29W222</strain>
    </source>
</reference>
<protein>
    <submittedName>
        <fullName evidence="1">Uncharacterized protein</fullName>
    </submittedName>
</protein>
<accession>A0A937KEC2</accession>
<dbReference type="Proteomes" id="UP000614216">
    <property type="component" value="Unassembled WGS sequence"/>
</dbReference>
<name>A0A937KEC2_9BACT</name>
<gene>
    <name evidence="1" type="ORF">JMN32_24945</name>
</gene>
<evidence type="ECO:0000313" key="2">
    <source>
        <dbReference type="Proteomes" id="UP000614216"/>
    </source>
</evidence>
<organism evidence="1 2">
    <name type="scientific">Fulvivirga marina</name>
    <dbReference type="NCBI Taxonomy" id="2494733"/>
    <lineage>
        <taxon>Bacteria</taxon>
        <taxon>Pseudomonadati</taxon>
        <taxon>Bacteroidota</taxon>
        <taxon>Cytophagia</taxon>
        <taxon>Cytophagales</taxon>
        <taxon>Fulvivirgaceae</taxon>
        <taxon>Fulvivirga</taxon>
    </lineage>
</organism>
<dbReference type="RefSeq" id="WP_202859130.1">
    <property type="nucleotide sequence ID" value="NZ_JAEUGD010000067.1"/>
</dbReference>
<comment type="caution">
    <text evidence="1">The sequence shown here is derived from an EMBL/GenBank/DDBJ whole genome shotgun (WGS) entry which is preliminary data.</text>
</comment>
<evidence type="ECO:0000313" key="1">
    <source>
        <dbReference type="EMBL" id="MBL6449582.1"/>
    </source>
</evidence>
<proteinExistence type="predicted"/>
<keyword evidence="2" id="KW-1185">Reference proteome</keyword>